<evidence type="ECO:0000256" key="1">
    <source>
        <dbReference type="ARBA" id="ARBA00004123"/>
    </source>
</evidence>
<dbReference type="InterPro" id="IPR019163">
    <property type="entry name" value="THO_Thoc5"/>
</dbReference>
<name>A0A8S1KK36_PARPR</name>
<feature type="coiled-coil region" evidence="4">
    <location>
        <begin position="109"/>
        <end position="153"/>
    </location>
</feature>
<dbReference type="Proteomes" id="UP000688137">
    <property type="component" value="Unassembled WGS sequence"/>
</dbReference>
<accession>A0A8S1KK36</accession>
<evidence type="ECO:0000313" key="5">
    <source>
        <dbReference type="EMBL" id="CAD8054731.1"/>
    </source>
</evidence>
<keyword evidence="3" id="KW-0539">Nucleus</keyword>
<gene>
    <name evidence="5" type="ORF">PPRIM_AZ9-3.1.T0220179</name>
</gene>
<dbReference type="AlphaFoldDB" id="A0A8S1KK36"/>
<dbReference type="EMBL" id="CAJJDM010000020">
    <property type="protein sequence ID" value="CAD8054731.1"/>
    <property type="molecule type" value="Genomic_DNA"/>
</dbReference>
<sequence length="525" mass="62772">MELQQKIQKLIDQMRDNVSKATGKRNDSIDYQLLTDLRKTHRELYRSIEGNRRTNQLEKDQLDKQTINSECLKYSKTQLQLQIGQFKALQTNHYNQIKKQLDLEDKNPLNNNKEILHKLENELEVRREKKKKYEEITNEFEHLQQHYEQKKSQYFQVLPDLLKQTQSHLIPALNMFEIPHLALPSQQEFYQQLPQPLHQIYQKLQTKFIQLEIISHPIADSIYKQSQFELKVTIESGIFDQIALNYLGIKLESFYENIYPFSFSIRYFTTLDKIVFQVDRKNQITSEELFCGLFQGDPGEPIFVNAKSDEEININTKYMTFRWAKLLTGFELSAQEFYLQLQKRIYNIQLIKIQLQKLQKNELLTNFPGLNFEQKYQLKYFGNCQINDDTPFWYKFCLGESLIYKQNKDTTLLVEDKTLQSYIQLNYRFEGQAEHLHDCYKMVLAKEDQQIEIGIIVPLSYPQQSVRYQILSTQNINISQYEFFIICKNLGNCLIEGLQLSYQILRIIEQLSERRQKMQYFLKHQ</sequence>
<proteinExistence type="inferred from homology"/>
<organism evidence="5 6">
    <name type="scientific">Paramecium primaurelia</name>
    <dbReference type="NCBI Taxonomy" id="5886"/>
    <lineage>
        <taxon>Eukaryota</taxon>
        <taxon>Sar</taxon>
        <taxon>Alveolata</taxon>
        <taxon>Ciliophora</taxon>
        <taxon>Intramacronucleata</taxon>
        <taxon>Oligohymenophorea</taxon>
        <taxon>Peniculida</taxon>
        <taxon>Parameciidae</taxon>
        <taxon>Paramecium</taxon>
    </lineage>
</organism>
<keyword evidence="6" id="KW-1185">Reference proteome</keyword>
<keyword evidence="4" id="KW-0175">Coiled coil</keyword>
<dbReference type="OMA" id="FGNCQIN"/>
<comment type="similarity">
    <text evidence="2">Belongs to the THOC5 family.</text>
</comment>
<evidence type="ECO:0000313" key="6">
    <source>
        <dbReference type="Proteomes" id="UP000688137"/>
    </source>
</evidence>
<dbReference type="Pfam" id="PF09766">
    <property type="entry name" value="FmiP_Thoc5"/>
    <property type="match status" value="1"/>
</dbReference>
<protein>
    <submittedName>
        <fullName evidence="5">Uncharacterized protein</fullName>
    </submittedName>
</protein>
<evidence type="ECO:0000256" key="3">
    <source>
        <dbReference type="ARBA" id="ARBA00023242"/>
    </source>
</evidence>
<evidence type="ECO:0000256" key="4">
    <source>
        <dbReference type="SAM" id="Coils"/>
    </source>
</evidence>
<comment type="subcellular location">
    <subcellularLocation>
        <location evidence="1">Nucleus</location>
    </subcellularLocation>
</comment>
<dbReference type="GO" id="GO:0005634">
    <property type="term" value="C:nucleus"/>
    <property type="evidence" value="ECO:0007669"/>
    <property type="project" value="UniProtKB-SubCell"/>
</dbReference>
<evidence type="ECO:0000256" key="2">
    <source>
        <dbReference type="ARBA" id="ARBA00008044"/>
    </source>
</evidence>
<comment type="caution">
    <text evidence="5">The sequence shown here is derived from an EMBL/GenBank/DDBJ whole genome shotgun (WGS) entry which is preliminary data.</text>
</comment>
<reference evidence="5" key="1">
    <citation type="submission" date="2021-01" db="EMBL/GenBank/DDBJ databases">
        <authorList>
            <consortium name="Genoscope - CEA"/>
            <person name="William W."/>
        </authorList>
    </citation>
    <scope>NUCLEOTIDE SEQUENCE</scope>
</reference>